<feature type="transmembrane region" description="Helical" evidence="12">
    <location>
        <begin position="366"/>
        <end position="387"/>
    </location>
</feature>
<feature type="transmembrane region" description="Helical" evidence="12">
    <location>
        <begin position="138"/>
        <end position="162"/>
    </location>
</feature>
<dbReference type="GO" id="GO:0006487">
    <property type="term" value="P:protein N-linked glycosylation"/>
    <property type="evidence" value="ECO:0007669"/>
    <property type="project" value="TreeGrafter"/>
</dbReference>
<evidence type="ECO:0000313" key="14">
    <source>
        <dbReference type="Proteomes" id="UP000799302"/>
    </source>
</evidence>
<evidence type="ECO:0000256" key="8">
    <source>
        <dbReference type="ARBA" id="ARBA00022989"/>
    </source>
</evidence>
<evidence type="ECO:0000256" key="11">
    <source>
        <dbReference type="ARBA" id="ARBA00048899"/>
    </source>
</evidence>
<feature type="transmembrane region" description="Helical" evidence="12">
    <location>
        <begin position="218"/>
        <end position="241"/>
    </location>
</feature>
<comment type="similarity">
    <text evidence="3 12">Belongs to the glycosyltransferase 22 family.</text>
</comment>
<comment type="function">
    <text evidence="10">Mannosyltransferase that operates in the biosynthetic pathway of dolichol-linked oligosaccharides, the glycan precursors employed in protein asparagine (N)-glycosylation. The assembly of dolichol-linked oligosaccharides begins on the cytosolic side of the endoplasmic reticulum membrane and finishes in its lumen. The sequential addition of sugars to dolichol pyrophosphate produces dolichol-linked oligosaccharides containing fourteen sugars, including two GlcNAcs, nine mannoses and three glucoses. Once assembled, the oligosaccharide is transferred from the lipid to nascent proteins by oligosaccharyltransferases. In the lumen of the endoplasmic reticulum, adds the eighth mannose residue in an alpha-1,6 linkage onto Man(7)GlcNAc(2)-PP-dolichol to produce Man(8)GlcNAc(2)-PP-dolichol.</text>
</comment>
<comment type="subcellular location">
    <subcellularLocation>
        <location evidence="1 12">Endoplasmic reticulum membrane</location>
        <topology evidence="1 12">Multi-pass membrane protein</topology>
    </subcellularLocation>
</comment>
<keyword evidence="4 12" id="KW-0328">Glycosyltransferase</keyword>
<keyword evidence="6 12" id="KW-0812">Transmembrane</keyword>
<evidence type="ECO:0000256" key="2">
    <source>
        <dbReference type="ARBA" id="ARBA00004922"/>
    </source>
</evidence>
<protein>
    <recommendedName>
        <fullName evidence="12">Mannosyltransferase</fullName>
        <ecNumber evidence="12">2.4.1.-</ecNumber>
    </recommendedName>
</protein>
<dbReference type="InterPro" id="IPR005599">
    <property type="entry name" value="GPI_mannosylTrfase"/>
</dbReference>
<evidence type="ECO:0000256" key="12">
    <source>
        <dbReference type="RuleBase" id="RU363075"/>
    </source>
</evidence>
<dbReference type="AlphaFoldDB" id="A0A6A6UT86"/>
<accession>A0A6A6UT86</accession>
<reference evidence="13" key="1">
    <citation type="journal article" date="2020" name="Stud. Mycol.">
        <title>101 Dothideomycetes genomes: a test case for predicting lifestyles and emergence of pathogens.</title>
        <authorList>
            <person name="Haridas S."/>
            <person name="Albert R."/>
            <person name="Binder M."/>
            <person name="Bloem J."/>
            <person name="Labutti K."/>
            <person name="Salamov A."/>
            <person name="Andreopoulos B."/>
            <person name="Baker S."/>
            <person name="Barry K."/>
            <person name="Bills G."/>
            <person name="Bluhm B."/>
            <person name="Cannon C."/>
            <person name="Castanera R."/>
            <person name="Culley D."/>
            <person name="Daum C."/>
            <person name="Ezra D."/>
            <person name="Gonzalez J."/>
            <person name="Henrissat B."/>
            <person name="Kuo A."/>
            <person name="Liang C."/>
            <person name="Lipzen A."/>
            <person name="Lutzoni F."/>
            <person name="Magnuson J."/>
            <person name="Mondo S."/>
            <person name="Nolan M."/>
            <person name="Ohm R."/>
            <person name="Pangilinan J."/>
            <person name="Park H.-J."/>
            <person name="Ramirez L."/>
            <person name="Alfaro M."/>
            <person name="Sun H."/>
            <person name="Tritt A."/>
            <person name="Yoshinaga Y."/>
            <person name="Zwiers L.-H."/>
            <person name="Turgeon B."/>
            <person name="Goodwin S."/>
            <person name="Spatafora J."/>
            <person name="Crous P."/>
            <person name="Grigoriev I."/>
        </authorList>
    </citation>
    <scope>NUCLEOTIDE SEQUENCE</scope>
    <source>
        <strain evidence="13">CBS 115976</strain>
    </source>
</reference>
<feature type="transmembrane region" description="Helical" evidence="12">
    <location>
        <begin position="98"/>
        <end position="118"/>
    </location>
</feature>
<comment type="pathway">
    <text evidence="2">Protein modification; protein glycosylation.</text>
</comment>
<gene>
    <name evidence="13" type="ORF">BT63DRAFT_450006</name>
</gene>
<name>A0A6A6UT86_9PEZI</name>
<dbReference type="EMBL" id="MU004230">
    <property type="protein sequence ID" value="KAF2675020.1"/>
    <property type="molecule type" value="Genomic_DNA"/>
</dbReference>
<evidence type="ECO:0000256" key="6">
    <source>
        <dbReference type="ARBA" id="ARBA00022692"/>
    </source>
</evidence>
<evidence type="ECO:0000256" key="4">
    <source>
        <dbReference type="ARBA" id="ARBA00022676"/>
    </source>
</evidence>
<feature type="transmembrane region" description="Helical" evidence="12">
    <location>
        <begin position="183"/>
        <end position="212"/>
    </location>
</feature>
<feature type="transmembrane region" description="Helical" evidence="12">
    <location>
        <begin position="334"/>
        <end position="354"/>
    </location>
</feature>
<dbReference type="PANTHER" id="PTHR22760">
    <property type="entry name" value="GLYCOSYLTRANSFERASE"/>
    <property type="match status" value="1"/>
</dbReference>
<keyword evidence="9 12" id="KW-0472">Membrane</keyword>
<dbReference type="GO" id="GO:0052917">
    <property type="term" value="F:dol-P-Man:Man(7)GlcNAc(2)-PP-Dol alpha-1,6-mannosyltransferase activity"/>
    <property type="evidence" value="ECO:0007669"/>
    <property type="project" value="UniProtKB-EC"/>
</dbReference>
<evidence type="ECO:0000256" key="7">
    <source>
        <dbReference type="ARBA" id="ARBA00022824"/>
    </source>
</evidence>
<dbReference type="Pfam" id="PF03901">
    <property type="entry name" value="Glyco_transf_22"/>
    <property type="match status" value="1"/>
</dbReference>
<dbReference type="PANTHER" id="PTHR22760:SF1">
    <property type="entry name" value="DOL-P-MAN:MAN(7)GLCNAC(2)-PP-DOL ALPHA-1,6-MANNOSYLTRANSFERASE"/>
    <property type="match status" value="1"/>
</dbReference>
<dbReference type="GO" id="GO:0005789">
    <property type="term" value="C:endoplasmic reticulum membrane"/>
    <property type="evidence" value="ECO:0007669"/>
    <property type="project" value="UniProtKB-SubCell"/>
</dbReference>
<keyword evidence="8 12" id="KW-1133">Transmembrane helix</keyword>
<keyword evidence="5" id="KW-0808">Transferase</keyword>
<evidence type="ECO:0000256" key="5">
    <source>
        <dbReference type="ARBA" id="ARBA00022679"/>
    </source>
</evidence>
<keyword evidence="14" id="KW-1185">Reference proteome</keyword>
<keyword evidence="7 12" id="KW-0256">Endoplasmic reticulum</keyword>
<organism evidence="13 14">
    <name type="scientific">Microthyrium microscopicum</name>
    <dbReference type="NCBI Taxonomy" id="703497"/>
    <lineage>
        <taxon>Eukaryota</taxon>
        <taxon>Fungi</taxon>
        <taxon>Dikarya</taxon>
        <taxon>Ascomycota</taxon>
        <taxon>Pezizomycotina</taxon>
        <taxon>Dothideomycetes</taxon>
        <taxon>Dothideomycetes incertae sedis</taxon>
        <taxon>Microthyriales</taxon>
        <taxon>Microthyriaceae</taxon>
        <taxon>Microthyrium</taxon>
    </lineage>
</organism>
<dbReference type="UniPathway" id="UPA00378"/>
<feature type="transmembrane region" description="Helical" evidence="12">
    <location>
        <begin position="7"/>
        <end position="26"/>
    </location>
</feature>
<evidence type="ECO:0000256" key="1">
    <source>
        <dbReference type="ARBA" id="ARBA00004477"/>
    </source>
</evidence>
<evidence type="ECO:0000256" key="10">
    <source>
        <dbReference type="ARBA" id="ARBA00044721"/>
    </source>
</evidence>
<evidence type="ECO:0000256" key="3">
    <source>
        <dbReference type="ARBA" id="ARBA00007063"/>
    </source>
</evidence>
<dbReference type="OrthoDB" id="19039at2759"/>
<sequence>MVFRFDRIISLLIPGCILIHVFLAPYTKVEESFNIQAIHDITSYGFLPHPNGSVIAQHYDHVEFPGAVPRTFVGALLMSALSRPFLQWVASPVGKQLLVRAILGLVNASAMLSLRQVLKRSFGRSTGNWYALLQASQFHIMFYASRTLPNMFALAMTTYALGRYVEATSSPKMTDHSRKRGHIVSLMLLTTAGIIFRSELAVLVAARCLFILLSHRTALTRIIIPAGLVGLVIGFSITVSVDSYFWKHFPIWPEWASFYFNTILGKSSDWGVSPWHFYFSNALPRLLLNPLTYSLLGPLALLSSVPGKRALQIAGPDLLFLSLYSILPHKEWRFIVYVVPSLTAVSAIGASWIWTRRSKTVLYKVLNLALIGSVVATFVASSGLLAISRLNYPGGLAMTRLNTMLASTGNSTISVFADNLACQTGVTRFLEDRKATVSGHSKWRFDKTENQTILHDPLFWNQFDYAIVEHPERCIGKWEVIDVVTAYDGLQIVRPGSALGPDTTTDHLLLDDRREKWQMWNDFGRTMTKFTSGWWITIRMEPKIKILKRQI</sequence>
<dbReference type="EC" id="2.4.1.-" evidence="12"/>
<proteinExistence type="inferred from homology"/>
<comment type="catalytic activity">
    <reaction evidence="11">
        <text>an alpha-D-Man-(1-&gt;2)-alpha-D-Man-(1-&gt;2)-alpha-D-Man-(1-&gt;3)-[alpha-D-Man-(1-&gt;2)-alpha-D-Man-(1-&gt;3)-alpha-D-Man-(1-&gt;6)]-beta-D-Man-(1-&gt;4)-beta-D-GlcNAc-(1-&gt;4)-alpha-D-GlcNAc-diphospho-di-trans,poly-cis-dolichol + a di-trans,poly-cis-dolichyl beta-D-mannosyl phosphate = an alpha-D-Man-(1-&gt;2)-alpha-D-Man-(1-&gt;2)-alpha-D-Man-(1-&gt;3)-[alpha-D-Man-(1-&gt;2)-alpha-D-Man-(1-&gt;3)-[alpha-D-Man-(1-&gt;6)]-alpha-D-Man-(1-&gt;6)]-beta-D-Man-(1-&gt;4)-beta-D-GlcNAc-(1-&gt;4)-alpha-D-GlcNAc-diphospho-di-trans,poly-cis-dolichol + a di-trans,poly-cis-dolichyl phosphate + H(+)</text>
        <dbReference type="Rhea" id="RHEA:29535"/>
        <dbReference type="Rhea" id="RHEA-COMP:19498"/>
        <dbReference type="Rhea" id="RHEA-COMP:19501"/>
        <dbReference type="Rhea" id="RHEA-COMP:19518"/>
        <dbReference type="Rhea" id="RHEA-COMP:19519"/>
        <dbReference type="ChEBI" id="CHEBI:15378"/>
        <dbReference type="ChEBI" id="CHEBI:57683"/>
        <dbReference type="ChEBI" id="CHEBI:58211"/>
        <dbReference type="ChEBI" id="CHEBI:132517"/>
        <dbReference type="ChEBI" id="CHEBI:132519"/>
        <dbReference type="EC" id="2.4.1.260"/>
    </reaction>
    <physiologicalReaction direction="left-to-right" evidence="11">
        <dbReference type="Rhea" id="RHEA:29536"/>
    </physiologicalReaction>
</comment>
<evidence type="ECO:0000313" key="13">
    <source>
        <dbReference type="EMBL" id="KAF2675020.1"/>
    </source>
</evidence>
<dbReference type="Proteomes" id="UP000799302">
    <property type="component" value="Unassembled WGS sequence"/>
</dbReference>
<evidence type="ECO:0000256" key="9">
    <source>
        <dbReference type="ARBA" id="ARBA00023136"/>
    </source>
</evidence>